<feature type="compositionally biased region" description="Basic and acidic residues" evidence="1">
    <location>
        <begin position="87"/>
        <end position="97"/>
    </location>
</feature>
<evidence type="ECO:0000313" key="3">
    <source>
        <dbReference type="EMBL" id="SIP91739.1"/>
    </source>
</evidence>
<dbReference type="OrthoDB" id="9816070at2"/>
<keyword evidence="4" id="KW-1185">Reference proteome</keyword>
<dbReference type="AlphaFoldDB" id="A0A1N6NI30"/>
<dbReference type="SMART" id="SM00740">
    <property type="entry name" value="PASTA"/>
    <property type="match status" value="2"/>
</dbReference>
<dbReference type="RefSeq" id="WP_076600336.1">
    <property type="nucleotide sequence ID" value="NZ_FTMD01000001.1"/>
</dbReference>
<feature type="compositionally biased region" description="Pro residues" evidence="1">
    <location>
        <begin position="307"/>
        <end position="317"/>
    </location>
</feature>
<feature type="domain" description="PASTA" evidence="2">
    <location>
        <begin position="105"/>
        <end position="171"/>
    </location>
</feature>
<feature type="compositionally biased region" description="Pro residues" evidence="1">
    <location>
        <begin position="237"/>
        <end position="298"/>
    </location>
</feature>
<proteinExistence type="predicted"/>
<evidence type="ECO:0000313" key="4">
    <source>
        <dbReference type="Proteomes" id="UP000186819"/>
    </source>
</evidence>
<protein>
    <submittedName>
        <fullName evidence="3">PASTA domain-containing protein</fullName>
    </submittedName>
</protein>
<dbReference type="Gene3D" id="3.30.10.20">
    <property type="match status" value="2"/>
</dbReference>
<feature type="region of interest" description="Disordered" evidence="1">
    <location>
        <begin position="53"/>
        <end position="102"/>
    </location>
</feature>
<organism evidence="3 4">
    <name type="scientific">Aromatoleum tolulyticum</name>
    <dbReference type="NCBI Taxonomy" id="34027"/>
    <lineage>
        <taxon>Bacteria</taxon>
        <taxon>Pseudomonadati</taxon>
        <taxon>Pseudomonadota</taxon>
        <taxon>Betaproteobacteria</taxon>
        <taxon>Rhodocyclales</taxon>
        <taxon>Rhodocyclaceae</taxon>
        <taxon>Aromatoleum</taxon>
    </lineage>
</organism>
<dbReference type="InterPro" id="IPR005543">
    <property type="entry name" value="PASTA_dom"/>
</dbReference>
<sequence>MRRSAEWPDVIHSNGERLAMRRLLAWLLAALVAATAGLIAGASSVHAQTRPSCERLPLAERDTARRQGACTDEPQPARSPVIPLPDLRPEIRPERRTAPVPPASEPAPLVWVPSYIGRPADVARRELAREYHLSVRTAISASSAARDVVIDQSPVETRVPTGTTVTLHVSDASLVRVPAVGKRDEALAMAMLSKSGLRASIARQAAQARPGTVVAQDPGADSEVPRGSVVRLTVATEPPPPAQPAAPEPPPADTPPPPEDVPAPPAPEPEPPAPPPPAPESQPPQQPPTAPPPEPSAPEPSSTLPPLSQPAPPPGPSPLWWWVLVPLPAVGAAAWWLRARGTGGRSPLSVKPTVRASFAGPAERPRSTPLEGPPLRVEIAVTPLRAAAQPRADISREPGHE</sequence>
<dbReference type="Proteomes" id="UP000186819">
    <property type="component" value="Unassembled WGS sequence"/>
</dbReference>
<name>A0A1N6NI30_9RHOO</name>
<dbReference type="PRINTS" id="PR01217">
    <property type="entry name" value="PRICHEXTENSN"/>
</dbReference>
<dbReference type="CDD" id="cd06577">
    <property type="entry name" value="PASTA_pknB"/>
    <property type="match status" value="2"/>
</dbReference>
<accession>A0A1N6NI30</accession>
<feature type="region of interest" description="Disordered" evidence="1">
    <location>
        <begin position="234"/>
        <end position="320"/>
    </location>
</feature>
<feature type="region of interest" description="Disordered" evidence="1">
    <location>
        <begin position="342"/>
        <end position="374"/>
    </location>
</feature>
<gene>
    <name evidence="3" type="ORF">SAMN05421829_101314</name>
</gene>
<dbReference type="PROSITE" id="PS51178">
    <property type="entry name" value="PASTA"/>
    <property type="match status" value="1"/>
</dbReference>
<evidence type="ECO:0000259" key="2">
    <source>
        <dbReference type="PROSITE" id="PS51178"/>
    </source>
</evidence>
<dbReference type="EMBL" id="FTMD01000001">
    <property type="protein sequence ID" value="SIP91739.1"/>
    <property type="molecule type" value="Genomic_DNA"/>
</dbReference>
<evidence type="ECO:0000256" key="1">
    <source>
        <dbReference type="SAM" id="MobiDB-lite"/>
    </source>
</evidence>
<dbReference type="Pfam" id="PF03793">
    <property type="entry name" value="PASTA"/>
    <property type="match status" value="2"/>
</dbReference>
<dbReference type="STRING" id="34027.SAMN05421829_101314"/>
<reference evidence="4" key="1">
    <citation type="submission" date="2017-01" db="EMBL/GenBank/DDBJ databases">
        <authorList>
            <person name="Varghese N."/>
            <person name="Submissions S."/>
        </authorList>
    </citation>
    <scope>NUCLEOTIDE SEQUENCE [LARGE SCALE GENOMIC DNA]</scope>
    <source>
        <strain evidence="4">ATCC 51758</strain>
    </source>
</reference>